<evidence type="ECO:0000313" key="3">
    <source>
        <dbReference type="Proteomes" id="UP000198508"/>
    </source>
</evidence>
<dbReference type="EMBL" id="FOIM01000015">
    <property type="protein sequence ID" value="SET80249.1"/>
    <property type="molecule type" value="Genomic_DNA"/>
</dbReference>
<dbReference type="PROSITE" id="PS51257">
    <property type="entry name" value="PROKAR_LIPOPROTEIN"/>
    <property type="match status" value="1"/>
</dbReference>
<dbReference type="Proteomes" id="UP000198508">
    <property type="component" value="Unassembled WGS sequence"/>
</dbReference>
<evidence type="ECO:0008006" key="4">
    <source>
        <dbReference type="Google" id="ProtNLM"/>
    </source>
</evidence>
<organism evidence="2 3">
    <name type="scientific">Enterocloster lavalensis</name>
    <dbReference type="NCBI Taxonomy" id="460384"/>
    <lineage>
        <taxon>Bacteria</taxon>
        <taxon>Bacillati</taxon>
        <taxon>Bacillota</taxon>
        <taxon>Clostridia</taxon>
        <taxon>Lachnospirales</taxon>
        <taxon>Lachnospiraceae</taxon>
        <taxon>Enterocloster</taxon>
    </lineage>
</organism>
<proteinExistence type="predicted"/>
<sequence>MKKISRYLLLAAVVMAVFAASGCARSDKDAVFDPDQSSIFVKKDGSVLSASVEHSDQNYYSEEELKSFMEGRLSEFNAAQGKESAAYNKEGAEKLPAAIVSCKVEGADGAKTVKSIVEYSSPEMLLALAGEIRDGEVKLAALATDSVENRLAAGDLVGSTFLDAKGNSVESGKITSQSKLRVVSSQGPALIQTEGKVLYRSEGCTLVDEYTVQTPEEGSSFIIFK</sequence>
<feature type="signal peptide" evidence="1">
    <location>
        <begin position="1"/>
        <end position="19"/>
    </location>
</feature>
<keyword evidence="1" id="KW-0732">Signal</keyword>
<keyword evidence="3" id="KW-1185">Reference proteome</keyword>
<dbReference type="AlphaFoldDB" id="A0A1I0H960"/>
<accession>A0A1I0H960</accession>
<evidence type="ECO:0000313" key="2">
    <source>
        <dbReference type="EMBL" id="SET80249.1"/>
    </source>
</evidence>
<feature type="chain" id="PRO_5011503526" description="Lipoprotein" evidence="1">
    <location>
        <begin position="20"/>
        <end position="225"/>
    </location>
</feature>
<name>A0A1I0H960_9FIRM</name>
<reference evidence="3" key="1">
    <citation type="submission" date="2016-10" db="EMBL/GenBank/DDBJ databases">
        <authorList>
            <person name="Varghese N."/>
            <person name="Submissions S."/>
        </authorList>
    </citation>
    <scope>NUCLEOTIDE SEQUENCE [LARGE SCALE GENOMIC DNA]</scope>
    <source>
        <strain evidence="3">NLAE-zl-G277</strain>
    </source>
</reference>
<dbReference type="STRING" id="460384.SAMN05216313_11517"/>
<dbReference type="RefSeq" id="WP_092365071.1">
    <property type="nucleotide sequence ID" value="NZ_FOIM01000015.1"/>
</dbReference>
<gene>
    <name evidence="2" type="ORF">SAMN05216313_11517</name>
</gene>
<protein>
    <recommendedName>
        <fullName evidence="4">Lipoprotein</fullName>
    </recommendedName>
</protein>
<evidence type="ECO:0000256" key="1">
    <source>
        <dbReference type="SAM" id="SignalP"/>
    </source>
</evidence>